<dbReference type="EMBL" id="JAHQZT010000003">
    <property type="protein sequence ID" value="MBV0932314.1"/>
    <property type="molecule type" value="Genomic_DNA"/>
</dbReference>
<keyword evidence="3" id="KW-0808">Transferase</keyword>
<accession>A0ABS6M8U6</accession>
<dbReference type="Pfam" id="PF13439">
    <property type="entry name" value="Glyco_transf_4"/>
    <property type="match status" value="1"/>
</dbReference>
<dbReference type="PANTHER" id="PTHR12526">
    <property type="entry name" value="GLYCOSYLTRANSFERASE"/>
    <property type="match status" value="1"/>
</dbReference>
<dbReference type="InterPro" id="IPR028098">
    <property type="entry name" value="Glyco_trans_4-like_N"/>
</dbReference>
<gene>
    <name evidence="3" type="ORF">KTN04_03045</name>
</gene>
<reference evidence="3 4" key="1">
    <citation type="submission" date="2021-06" db="EMBL/GenBank/DDBJ databases">
        <title>Bacterium isolated from marine sediment.</title>
        <authorList>
            <person name="Zhu K.-L."/>
            <person name="Du Z.-J."/>
            <person name="Liang Q.-Y."/>
        </authorList>
    </citation>
    <scope>NUCLEOTIDE SEQUENCE [LARGE SCALE GENOMIC DNA]</scope>
    <source>
        <strain evidence="3 4">A346</strain>
    </source>
</reference>
<dbReference type="RefSeq" id="WP_217333742.1">
    <property type="nucleotide sequence ID" value="NZ_JAHQZT010000003.1"/>
</dbReference>
<evidence type="ECO:0000259" key="2">
    <source>
        <dbReference type="Pfam" id="PF13439"/>
    </source>
</evidence>
<evidence type="ECO:0000313" key="3">
    <source>
        <dbReference type="EMBL" id="MBV0932314.1"/>
    </source>
</evidence>
<name>A0ABS6M8U6_9GAMM</name>
<sequence>MNILHLYKSAPPEDIGGVGVFIANLSRGTAAQGVQHRILVFTREHHVRIERWDCGAEVFFCPMWFQLASMPVGPAYLKRFFQLLDWADLLHLHFPFPLQDLLYLLGGIGRRMPPALVTYHSDVVRQKLFGRLYRPLAQCFLRRVDRVVATSPNYVDSSPILQQLDPPAVIPLGICESHYPALSLPRQAHYRERYGEGFFLFLGALRYYKGLTWLVQAALHTGLPVVIAGDGQMAAELKAQAAGAEHIHFAGVVDEVDKVALLSLAGAFVFPSHLRSEAFGISLLEAQMMHLPLITCEIGTGTSYVNAHGVTGLVVPPADAHALGRAMQVLWDDAEKRDAMGQAAYQRFCEHFTTGRMSARYLELYQQLLRSDV</sequence>
<keyword evidence="4" id="KW-1185">Reference proteome</keyword>
<dbReference type="GO" id="GO:0016757">
    <property type="term" value="F:glycosyltransferase activity"/>
    <property type="evidence" value="ECO:0007669"/>
    <property type="project" value="UniProtKB-KW"/>
</dbReference>
<dbReference type="InterPro" id="IPR001296">
    <property type="entry name" value="Glyco_trans_1"/>
</dbReference>
<feature type="domain" description="Glycosyltransferase subfamily 4-like N-terminal" evidence="2">
    <location>
        <begin position="15"/>
        <end position="174"/>
    </location>
</feature>
<feature type="domain" description="Glycosyl transferase family 1" evidence="1">
    <location>
        <begin position="195"/>
        <end position="347"/>
    </location>
</feature>
<proteinExistence type="predicted"/>
<evidence type="ECO:0000313" key="4">
    <source>
        <dbReference type="Proteomes" id="UP000755551"/>
    </source>
</evidence>
<keyword evidence="3" id="KW-0328">Glycosyltransferase</keyword>
<dbReference type="PANTHER" id="PTHR12526:SF627">
    <property type="entry name" value="D-RHAMNOSYLTRANSFERASE WBPZ"/>
    <property type="match status" value="1"/>
</dbReference>
<dbReference type="Pfam" id="PF00534">
    <property type="entry name" value="Glycos_transf_1"/>
    <property type="match status" value="1"/>
</dbReference>
<dbReference type="Proteomes" id="UP000755551">
    <property type="component" value="Unassembled WGS sequence"/>
</dbReference>
<protein>
    <submittedName>
        <fullName evidence="3">Glycosyltransferase</fullName>
        <ecNumber evidence="3">2.4.-.-</ecNumber>
    </submittedName>
</protein>
<dbReference type="EC" id="2.4.-.-" evidence="3"/>
<evidence type="ECO:0000259" key="1">
    <source>
        <dbReference type="Pfam" id="PF00534"/>
    </source>
</evidence>
<comment type="caution">
    <text evidence="3">The sequence shown here is derived from an EMBL/GenBank/DDBJ whole genome shotgun (WGS) entry which is preliminary data.</text>
</comment>
<organism evidence="3 4">
    <name type="scientific">Marinobacterium weihaiense</name>
    <dbReference type="NCBI Taxonomy" id="2851016"/>
    <lineage>
        <taxon>Bacteria</taxon>
        <taxon>Pseudomonadati</taxon>
        <taxon>Pseudomonadota</taxon>
        <taxon>Gammaproteobacteria</taxon>
        <taxon>Oceanospirillales</taxon>
        <taxon>Oceanospirillaceae</taxon>
        <taxon>Marinobacterium</taxon>
    </lineage>
</organism>